<keyword evidence="1" id="KW-0472">Membrane</keyword>
<organism evidence="2 3">
    <name type="scientific">Cymbomonas tetramitiformis</name>
    <dbReference type="NCBI Taxonomy" id="36881"/>
    <lineage>
        <taxon>Eukaryota</taxon>
        <taxon>Viridiplantae</taxon>
        <taxon>Chlorophyta</taxon>
        <taxon>Pyramimonadophyceae</taxon>
        <taxon>Pyramimonadales</taxon>
        <taxon>Pyramimonadaceae</taxon>
        <taxon>Cymbomonas</taxon>
    </lineage>
</organism>
<evidence type="ECO:0000256" key="1">
    <source>
        <dbReference type="SAM" id="Phobius"/>
    </source>
</evidence>
<accession>A0AAE0EST6</accession>
<keyword evidence="1" id="KW-0812">Transmembrane</keyword>
<feature type="transmembrane region" description="Helical" evidence="1">
    <location>
        <begin position="38"/>
        <end position="56"/>
    </location>
</feature>
<keyword evidence="1" id="KW-1133">Transmembrane helix</keyword>
<proteinExistence type="predicted"/>
<dbReference type="AlphaFoldDB" id="A0AAE0EST6"/>
<dbReference type="PANTHER" id="PTHR37231">
    <property type="entry name" value="EXPRESSED PROTEIN"/>
    <property type="match status" value="1"/>
</dbReference>
<dbReference type="Proteomes" id="UP001190700">
    <property type="component" value="Unassembled WGS sequence"/>
</dbReference>
<protein>
    <submittedName>
        <fullName evidence="2">Uncharacterized protein</fullName>
    </submittedName>
</protein>
<comment type="caution">
    <text evidence="2">The sequence shown here is derived from an EMBL/GenBank/DDBJ whole genome shotgun (WGS) entry which is preliminary data.</text>
</comment>
<dbReference type="EMBL" id="LGRX02033970">
    <property type="protein sequence ID" value="KAK3239286.1"/>
    <property type="molecule type" value="Genomic_DNA"/>
</dbReference>
<evidence type="ECO:0000313" key="3">
    <source>
        <dbReference type="Proteomes" id="UP001190700"/>
    </source>
</evidence>
<reference evidence="2 3" key="1">
    <citation type="journal article" date="2015" name="Genome Biol. Evol.">
        <title>Comparative Genomics of a Bacterivorous Green Alga Reveals Evolutionary Causalities and Consequences of Phago-Mixotrophic Mode of Nutrition.</title>
        <authorList>
            <person name="Burns J.A."/>
            <person name="Paasch A."/>
            <person name="Narechania A."/>
            <person name="Kim E."/>
        </authorList>
    </citation>
    <scope>NUCLEOTIDE SEQUENCE [LARGE SCALE GENOMIC DNA]</scope>
    <source>
        <strain evidence="2 3">PLY_AMNH</strain>
    </source>
</reference>
<feature type="transmembrane region" description="Helical" evidence="1">
    <location>
        <begin position="68"/>
        <end position="94"/>
    </location>
</feature>
<dbReference type="PANTHER" id="PTHR37231:SF2">
    <property type="entry name" value="EXPRESSED PROTEIN"/>
    <property type="match status" value="1"/>
</dbReference>
<keyword evidence="3" id="KW-1185">Reference proteome</keyword>
<name>A0AAE0EST6_9CHLO</name>
<sequence length="113" mass="11514">MTREGVAGVSASAVVVYSEWVLKSTGCGLPPGPYGLEGAVEGLSYLGVAGFLFLSLSKKLRTGKGLPAGEYGVIGAAEGLAYLATTLGIVVLLLQLQEYGYIPGALPDSNCFG</sequence>
<evidence type="ECO:0000313" key="2">
    <source>
        <dbReference type="EMBL" id="KAK3239286.1"/>
    </source>
</evidence>
<gene>
    <name evidence="2" type="ORF">CYMTET_50773</name>
</gene>